<dbReference type="Gene3D" id="3.40.470.10">
    <property type="entry name" value="Uracil-DNA glycosylase-like domain"/>
    <property type="match status" value="1"/>
</dbReference>
<dbReference type="AlphaFoldDB" id="A0A5R9DUJ8"/>
<evidence type="ECO:0000313" key="3">
    <source>
        <dbReference type="Proteomes" id="UP000306420"/>
    </source>
</evidence>
<dbReference type="OrthoDB" id="9789139at2"/>
<accession>A0A5R9DUJ8</accession>
<name>A0A5R9DUJ8_9LACT</name>
<evidence type="ECO:0000313" key="2">
    <source>
        <dbReference type="EMBL" id="TLQ38614.1"/>
    </source>
</evidence>
<dbReference type="Pfam" id="PF03167">
    <property type="entry name" value="UDG"/>
    <property type="match status" value="1"/>
</dbReference>
<feature type="domain" description="Uracil-DNA glycosylase-like" evidence="1">
    <location>
        <begin position="25"/>
        <end position="182"/>
    </location>
</feature>
<comment type="caution">
    <text evidence="2">The sequence shown here is derived from an EMBL/GenBank/DDBJ whole genome shotgun (WGS) entry which is preliminary data.</text>
</comment>
<reference evidence="2 3" key="1">
    <citation type="submission" date="2019-05" db="EMBL/GenBank/DDBJ databases">
        <title>The metagenome of a microbial culture collection derived from dairy environment covers the genomic content of the human microbiome.</title>
        <authorList>
            <person name="Roder T."/>
            <person name="Wuthrich D."/>
            <person name="Sattari Z."/>
            <person name="Von Ah U."/>
            <person name="Bar C."/>
            <person name="Ronchi F."/>
            <person name="Macpherson A.J."/>
            <person name="Ganal-Vonarburg S.C."/>
            <person name="Bruggmann R."/>
            <person name="Vergeres G."/>
        </authorList>
    </citation>
    <scope>NUCLEOTIDE SEQUENCE [LARGE SCALE GENOMIC DNA]</scope>
    <source>
        <strain evidence="2 3">FAM 24227</strain>
    </source>
</reference>
<dbReference type="InterPro" id="IPR005122">
    <property type="entry name" value="Uracil-DNA_glycosylase-like"/>
</dbReference>
<protein>
    <submittedName>
        <fullName evidence="2">Uracil-DNA glycosylase family protein</fullName>
    </submittedName>
</protein>
<dbReference type="PANTHER" id="PTHR42160">
    <property type="entry name" value="URACIL-DNA GLYCOSYLASE SUPERFAMILY PROTEIN"/>
    <property type="match status" value="1"/>
</dbReference>
<evidence type="ECO:0000259" key="1">
    <source>
        <dbReference type="SMART" id="SM00986"/>
    </source>
</evidence>
<dbReference type="RefSeq" id="WP_138405540.1">
    <property type="nucleotide sequence ID" value="NZ_VBSP01000071.1"/>
</dbReference>
<dbReference type="InterPro" id="IPR036895">
    <property type="entry name" value="Uracil-DNA_glycosylase-like_sf"/>
</dbReference>
<dbReference type="EMBL" id="VBSP01000071">
    <property type="protein sequence ID" value="TLQ38614.1"/>
    <property type="molecule type" value="Genomic_DNA"/>
</dbReference>
<dbReference type="CDD" id="cd10033">
    <property type="entry name" value="UDG_like"/>
    <property type="match status" value="1"/>
</dbReference>
<dbReference type="SUPFAM" id="SSF52141">
    <property type="entry name" value="Uracil-DNA glycosylase-like"/>
    <property type="match status" value="1"/>
</dbReference>
<organism evidence="2 3">
    <name type="scientific">Ruoffia tabacinasalis</name>
    <dbReference type="NCBI Taxonomy" id="87458"/>
    <lineage>
        <taxon>Bacteria</taxon>
        <taxon>Bacillati</taxon>
        <taxon>Bacillota</taxon>
        <taxon>Bacilli</taxon>
        <taxon>Lactobacillales</taxon>
        <taxon>Aerococcaceae</taxon>
        <taxon>Ruoffia</taxon>
    </lineage>
</organism>
<dbReference type="SMART" id="SM00987">
    <property type="entry name" value="UreE_C"/>
    <property type="match status" value="1"/>
</dbReference>
<dbReference type="Proteomes" id="UP000306420">
    <property type="component" value="Unassembled WGS sequence"/>
</dbReference>
<sequence>MDKIYQEIMEDELNRAYTERGVPPLFKAPKEATMAIIGQAPGRKAEETQLFWNDPSGDRLREWMGLTREQFYESNKIAQLPMDFYYLGKAKTGDVPPRKEFAPKWHPRIIDELPNLKTILLIGNYSQKHYLKKTRQRNLTETVRHYEDYLPEFFPLVHPSPLNQRWLKINPWFEEEVIPVLRKLVQEEILEIDN</sequence>
<gene>
    <name evidence="2" type="ORF">FEZ33_11610</name>
</gene>
<dbReference type="InterPro" id="IPR047124">
    <property type="entry name" value="HI_0220.2"/>
</dbReference>
<dbReference type="PANTHER" id="PTHR42160:SF1">
    <property type="entry name" value="URACIL-DNA GLYCOSYLASE SUPERFAMILY PROTEIN"/>
    <property type="match status" value="1"/>
</dbReference>
<proteinExistence type="predicted"/>
<dbReference type="SMART" id="SM00986">
    <property type="entry name" value="UDG"/>
    <property type="match status" value="1"/>
</dbReference>